<feature type="domain" description="CHAT" evidence="1">
    <location>
        <begin position="727"/>
        <end position="951"/>
    </location>
</feature>
<gene>
    <name evidence="2" type="ORF">CLV40_1494</name>
</gene>
<evidence type="ECO:0000313" key="3">
    <source>
        <dbReference type="Proteomes" id="UP000239203"/>
    </source>
</evidence>
<dbReference type="InterPro" id="IPR027417">
    <property type="entry name" value="P-loop_NTPase"/>
</dbReference>
<organism evidence="2 3">
    <name type="scientific">Actinokineospora auranticolor</name>
    <dbReference type="NCBI Taxonomy" id="155976"/>
    <lineage>
        <taxon>Bacteria</taxon>
        <taxon>Bacillati</taxon>
        <taxon>Actinomycetota</taxon>
        <taxon>Actinomycetes</taxon>
        <taxon>Pseudonocardiales</taxon>
        <taxon>Pseudonocardiaceae</taxon>
        <taxon>Actinokineospora</taxon>
    </lineage>
</organism>
<dbReference type="AlphaFoldDB" id="A0A2S6GBM4"/>
<accession>A0A2S6GBM4</accession>
<reference evidence="2 3" key="1">
    <citation type="submission" date="2018-02" db="EMBL/GenBank/DDBJ databases">
        <title>Genomic Encyclopedia of Archaeal and Bacterial Type Strains, Phase II (KMG-II): from individual species to whole genera.</title>
        <authorList>
            <person name="Goeker M."/>
        </authorList>
    </citation>
    <scope>NUCLEOTIDE SEQUENCE [LARGE SCALE GENOMIC DNA]</scope>
    <source>
        <strain evidence="2 3">YU 961-1</strain>
    </source>
</reference>
<evidence type="ECO:0000259" key="1">
    <source>
        <dbReference type="Pfam" id="PF12770"/>
    </source>
</evidence>
<sequence length="969" mass="105054">MLILLDNAKSAEQVRPLLPGHGGCFVLVTSRDAVPSLAIRHGARRIEIDLLTSAEAVDLLRTQLGPRVDVEVEAAAELIRQCARLPLALRMVSELAIARSGEKLAELTAELGDERQRLDVLDASGDARTALRAVFSWSYRNLPEDTARAFRLVGTHPGSDFDIGAVAALTGCTPAQGRGLVNLLHRARLIDVTSKARLRMHDLLRTYARSLASEMDSKDELTSAGERLFRYYLRGTGTALDLIAPQHGKHRPPWSDPPDIVTPVLAGQHDAISWLTMERDNLFLASGDDGSRVGGAAARHILGLVARHMGDIPQALHQFEYANLDLAAVPPGYRGRIWLDQAESLLAAGLAYEAARRLDDAVSLLDRATDQQDIGEAEVLRAVADLLLGRPISAGRSAVRAQRRFLRIGASTWAAIAGLVRLQANVRRAWAKRAATVSLAQRGLRLATRFAELHFSEESAVSRLLAVRVLLRTGRIADAENQLARTPKPPQFTAADHRMLRWLCEAELAAARGERALAREHVRGGLAEVADFRGRPGGLDPMNGTPHHLLELGWLDLRLMLRDNRSVDEPAEVFAHLERVRSRAHTHQLPIQDPVLADRVKDYRQLSHTLRLAQIGGYVPAKLARQHEALEQELTRWRGQTNLVSRSPAEFAAVAERLGDRALIAFLACRDRGLALVVVDGRAHLIPTGDRALVAETAWQLHADLNALAPDDLPPPVARVVVASAQARAHRLDEELLRPLNRLTGDRELVLIPDDPLFATAWGTLPSLQGRPVAVASSATAWLAADTAKRNQGRVALVRGPGLPPKTSEVNTLRGSYPHASVLEGRDATTASVLEHINGVELAHLACHGSHGVENALFSRLELADGPLFAHDVMQLPDCPTSVVLAANELGMSRARPGNEPLGFAGVLLSAGARTVIAAVTRIGDEATATAMADYHRRLSNGTPASHALAVVTATDPFRRPFVCVGSGR</sequence>
<dbReference type="Proteomes" id="UP000239203">
    <property type="component" value="Unassembled WGS sequence"/>
</dbReference>
<proteinExistence type="predicted"/>
<protein>
    <submittedName>
        <fullName evidence="2">CHAT domain-containing protein</fullName>
    </submittedName>
</protein>
<dbReference type="Gene3D" id="1.25.40.10">
    <property type="entry name" value="Tetratricopeptide repeat domain"/>
    <property type="match status" value="1"/>
</dbReference>
<name>A0A2S6GBM4_9PSEU</name>
<dbReference type="SUPFAM" id="SSF52540">
    <property type="entry name" value="P-loop containing nucleoside triphosphate hydrolases"/>
    <property type="match status" value="1"/>
</dbReference>
<comment type="caution">
    <text evidence="2">The sequence shown here is derived from an EMBL/GenBank/DDBJ whole genome shotgun (WGS) entry which is preliminary data.</text>
</comment>
<dbReference type="EMBL" id="PTIX01000049">
    <property type="protein sequence ID" value="PPK60677.1"/>
    <property type="molecule type" value="Genomic_DNA"/>
</dbReference>
<dbReference type="InterPro" id="IPR024983">
    <property type="entry name" value="CHAT_dom"/>
</dbReference>
<evidence type="ECO:0000313" key="2">
    <source>
        <dbReference type="EMBL" id="PPK60677.1"/>
    </source>
</evidence>
<dbReference type="Pfam" id="PF12770">
    <property type="entry name" value="CHAT"/>
    <property type="match status" value="1"/>
</dbReference>
<keyword evidence="3" id="KW-1185">Reference proteome</keyword>
<dbReference type="InterPro" id="IPR011990">
    <property type="entry name" value="TPR-like_helical_dom_sf"/>
</dbReference>